<dbReference type="AlphaFoldDB" id="A0A4Y9ZYL3"/>
<dbReference type="PANTHER" id="PTHR36419">
    <property type="entry name" value="ARRESTIN FAMILY PROTEIN 1"/>
    <property type="match status" value="1"/>
</dbReference>
<feature type="compositionally biased region" description="Low complexity" evidence="1">
    <location>
        <begin position="764"/>
        <end position="775"/>
    </location>
</feature>
<feature type="compositionally biased region" description="Polar residues" evidence="1">
    <location>
        <begin position="370"/>
        <end position="390"/>
    </location>
</feature>
<evidence type="ECO:0000313" key="2">
    <source>
        <dbReference type="EMBL" id="TFY78508.1"/>
    </source>
</evidence>
<dbReference type="Proteomes" id="UP000298061">
    <property type="component" value="Unassembled WGS sequence"/>
</dbReference>
<organism evidence="2 3">
    <name type="scientific">Hericium alpestre</name>
    <dbReference type="NCBI Taxonomy" id="135208"/>
    <lineage>
        <taxon>Eukaryota</taxon>
        <taxon>Fungi</taxon>
        <taxon>Dikarya</taxon>
        <taxon>Basidiomycota</taxon>
        <taxon>Agaricomycotina</taxon>
        <taxon>Agaricomycetes</taxon>
        <taxon>Russulales</taxon>
        <taxon>Hericiaceae</taxon>
        <taxon>Hericium</taxon>
    </lineage>
</organism>
<dbReference type="GO" id="GO:0000935">
    <property type="term" value="C:division septum"/>
    <property type="evidence" value="ECO:0007669"/>
    <property type="project" value="TreeGrafter"/>
</dbReference>
<feature type="compositionally biased region" description="Basic and acidic residues" evidence="1">
    <location>
        <begin position="615"/>
        <end position="624"/>
    </location>
</feature>
<proteinExistence type="predicted"/>
<dbReference type="GO" id="GO:0000917">
    <property type="term" value="P:division septum assembly"/>
    <property type="evidence" value="ECO:0007669"/>
    <property type="project" value="TreeGrafter"/>
</dbReference>
<evidence type="ECO:0008006" key="4">
    <source>
        <dbReference type="Google" id="ProtNLM"/>
    </source>
</evidence>
<dbReference type="EMBL" id="SFCI01000667">
    <property type="protein sequence ID" value="TFY78508.1"/>
    <property type="molecule type" value="Genomic_DNA"/>
</dbReference>
<dbReference type="InterPro" id="IPR053060">
    <property type="entry name" value="Cytokinesis_Signaling_Reg"/>
</dbReference>
<feature type="compositionally biased region" description="Polar residues" evidence="1">
    <location>
        <begin position="648"/>
        <end position="664"/>
    </location>
</feature>
<dbReference type="InterPro" id="IPR014756">
    <property type="entry name" value="Ig_E-set"/>
</dbReference>
<dbReference type="InterPro" id="IPR014752">
    <property type="entry name" value="Arrestin-like_C"/>
</dbReference>
<feature type="region of interest" description="Disordered" evidence="1">
    <location>
        <begin position="494"/>
        <end position="633"/>
    </location>
</feature>
<evidence type="ECO:0000313" key="3">
    <source>
        <dbReference type="Proteomes" id="UP000298061"/>
    </source>
</evidence>
<comment type="caution">
    <text evidence="2">The sequence shown here is derived from an EMBL/GenBank/DDBJ whole genome shotgun (WGS) entry which is preliminary data.</text>
</comment>
<reference evidence="2 3" key="1">
    <citation type="submission" date="2019-02" db="EMBL/GenBank/DDBJ databases">
        <title>Genome sequencing of the rare red list fungi Hericium alpestre (H. flagellum).</title>
        <authorList>
            <person name="Buettner E."/>
            <person name="Kellner H."/>
        </authorList>
    </citation>
    <scope>NUCLEOTIDE SEQUENCE [LARGE SCALE GENOMIC DNA]</scope>
    <source>
        <strain evidence="2 3">DSM 108284</strain>
    </source>
</reference>
<evidence type="ECO:0000256" key="1">
    <source>
        <dbReference type="SAM" id="MobiDB-lite"/>
    </source>
</evidence>
<dbReference type="SUPFAM" id="SSF81296">
    <property type="entry name" value="E set domains"/>
    <property type="match status" value="1"/>
</dbReference>
<feature type="compositionally biased region" description="Polar residues" evidence="1">
    <location>
        <begin position="404"/>
        <end position="421"/>
    </location>
</feature>
<feature type="compositionally biased region" description="Pro residues" evidence="1">
    <location>
        <begin position="808"/>
        <end position="819"/>
    </location>
</feature>
<dbReference type="OrthoDB" id="4001642at2759"/>
<sequence length="912" mass="98672">MEGCPTGGSNAIHVPIILSSSFSWLRPRNCRRPTSSSCKGILESPPGAPDRPQAAVKGAIEVRMGPQGVKAKYVRIELRKIETLPGGGTQNSFFDYVGQSPINLWQSSEEFSMLQMKEIPFYIRIPESIPPSLTLEKGAGVKYELVGQMCVQGKSGFLRRNKSIILTSSTPIIIDKHELHSTWPIYQQPESRDLMQDAVVLTVERTQNCYGPGDRVAVHAIVKSDSLHTVILRGFEFTLKETTIFRVGPHSTGKKAAPQVKINIIGDQKMPVNATLYGGTSHKAQLSCMIPQSHTTATLTSARHIDINYVCIVKALMGTGKPLITELPVIVSNWPRYVSTEAIRRIGNAATLTLQPPTSSMTLTPLEGRTQPSRPFSGNAPSISQVQSMNERMRSDSVDFGHNPSAQTMPNMNGHAPQSSLGRPDEFGLLRPATSAADSPSQRHTMSLQARPRTADSNPSEVSVNGVGTGRRQRASTLGQMNRFTIVNALDDEIPEEDDAPGSPEHPVSALPVTTPSPKQPAARSAWLSAEEEKARLYQQAKAEVERTQNRIDRTPSPQRTAMSPIGSPPPSSPGSWPTAEEEKVRLFNQAQNNARILQSSVTQYSMSPPASSHTRGDSRESAKNFHTPGKPAVSAGAALYSAAISSMSKQPVTPPNGWNSRQPVTPPHQISRANSAGPLPSAEEEKEMLRRYQYAKHAVSRHQEAHFGPMDSGMSSFPSAMYIPNGGDPSYQPHLGRSVSATSRMSNGEDLPPPWVPSSEYPQAQAQNQTIQSQLSEKERYRQAYEARDAIAAAQAAAQNAVAPTSASPPPMSHPPNRQPMSAAEEKELLRRQYAAQETPASPPPPVFQPAPPSGELRAQELGHKAPRNLEGILGGAKVAGDDDGVAMELGMGVNGAKAERLALGAEWPRA</sequence>
<name>A0A4Y9ZYL3_9AGAM</name>
<dbReference type="PANTHER" id="PTHR36419:SF1">
    <property type="entry name" value="RHO1 GEF LOCALIZING PROTEIN 1"/>
    <property type="match status" value="1"/>
</dbReference>
<feature type="compositionally biased region" description="Basic and acidic residues" evidence="1">
    <location>
        <begin position="543"/>
        <end position="554"/>
    </location>
</feature>
<dbReference type="Gene3D" id="2.60.40.640">
    <property type="match status" value="1"/>
</dbReference>
<feature type="compositionally biased region" description="Polar residues" evidence="1">
    <location>
        <begin position="436"/>
        <end position="448"/>
    </location>
</feature>
<feature type="compositionally biased region" description="Pro residues" evidence="1">
    <location>
        <begin position="842"/>
        <end position="854"/>
    </location>
</feature>
<feature type="compositionally biased region" description="Polar residues" evidence="1">
    <location>
        <begin position="589"/>
        <end position="614"/>
    </location>
</feature>
<keyword evidence="3" id="KW-1185">Reference proteome</keyword>
<feature type="region of interest" description="Disordered" evidence="1">
    <location>
        <begin position="647"/>
        <end position="687"/>
    </location>
</feature>
<protein>
    <recommendedName>
        <fullName evidence="4">Arrestin C-terminal-like domain-containing protein</fullName>
    </recommendedName>
</protein>
<feature type="region of interest" description="Disordered" evidence="1">
    <location>
        <begin position="355"/>
        <end position="477"/>
    </location>
</feature>
<accession>A0A4Y9ZYL3</accession>
<gene>
    <name evidence="2" type="ORF">EWM64_g5506</name>
</gene>
<feature type="region of interest" description="Disordered" evidence="1">
    <location>
        <begin position="797"/>
        <end position="870"/>
    </location>
</feature>
<feature type="region of interest" description="Disordered" evidence="1">
    <location>
        <begin position="729"/>
        <end position="782"/>
    </location>
</feature>
<feature type="compositionally biased region" description="Low complexity" evidence="1">
    <location>
        <begin position="797"/>
        <end position="807"/>
    </location>
</feature>